<dbReference type="AlphaFoldDB" id="A0AAQ3KKW1"/>
<name>A0AAQ3KKW1_9LILI</name>
<evidence type="ECO:0000313" key="7">
    <source>
        <dbReference type="EMBL" id="WOL10540.1"/>
    </source>
</evidence>
<evidence type="ECO:0000256" key="1">
    <source>
        <dbReference type="ARBA" id="ARBA00023015"/>
    </source>
</evidence>
<dbReference type="InterPro" id="IPR036093">
    <property type="entry name" value="NAC_dom_sf"/>
</dbReference>
<reference evidence="6 8" key="1">
    <citation type="submission" date="2023-10" db="EMBL/GenBank/DDBJ databases">
        <title>Chromosome-scale genome assembly provides insights into flower coloration mechanisms of Canna indica.</title>
        <authorList>
            <person name="Li C."/>
        </authorList>
    </citation>
    <scope>NUCLEOTIDE SEQUENCE [LARGE SCALE GENOMIC DNA]</scope>
    <source>
        <tissue evidence="6">Flower</tissue>
    </source>
</reference>
<accession>A0AAQ3KKW1</accession>
<keyword evidence="8" id="KW-1185">Reference proteome</keyword>
<dbReference type="PROSITE" id="PS51005">
    <property type="entry name" value="NAC"/>
    <property type="match status" value="1"/>
</dbReference>
<dbReference type="GO" id="GO:0003677">
    <property type="term" value="F:DNA binding"/>
    <property type="evidence" value="ECO:0007669"/>
    <property type="project" value="UniProtKB-KW"/>
</dbReference>
<organism evidence="6 8">
    <name type="scientific">Canna indica</name>
    <name type="common">Indian-shot</name>
    <dbReference type="NCBI Taxonomy" id="4628"/>
    <lineage>
        <taxon>Eukaryota</taxon>
        <taxon>Viridiplantae</taxon>
        <taxon>Streptophyta</taxon>
        <taxon>Embryophyta</taxon>
        <taxon>Tracheophyta</taxon>
        <taxon>Spermatophyta</taxon>
        <taxon>Magnoliopsida</taxon>
        <taxon>Liliopsida</taxon>
        <taxon>Zingiberales</taxon>
        <taxon>Cannaceae</taxon>
        <taxon>Canna</taxon>
    </lineage>
</organism>
<evidence type="ECO:0000256" key="4">
    <source>
        <dbReference type="ARBA" id="ARBA00023242"/>
    </source>
</evidence>
<dbReference type="PANTHER" id="PTHR31744">
    <property type="entry name" value="PROTEIN CUP-SHAPED COTYLEDON 2-RELATED"/>
    <property type="match status" value="1"/>
</dbReference>
<dbReference type="PANTHER" id="PTHR31744:SF92">
    <property type="entry name" value="NAC DOMAIN-CONTAINING PROTEIN 87"/>
    <property type="match status" value="1"/>
</dbReference>
<evidence type="ECO:0000256" key="2">
    <source>
        <dbReference type="ARBA" id="ARBA00023125"/>
    </source>
</evidence>
<dbReference type="EMBL" id="CP136895">
    <property type="protein sequence ID" value="WOL10540.1"/>
    <property type="molecule type" value="Genomic_DNA"/>
</dbReference>
<keyword evidence="2" id="KW-0238">DNA-binding</keyword>
<dbReference type="SUPFAM" id="SSF101941">
    <property type="entry name" value="NAC domain"/>
    <property type="match status" value="1"/>
</dbReference>
<feature type="domain" description="NAC" evidence="5">
    <location>
        <begin position="17"/>
        <end position="116"/>
    </location>
</feature>
<dbReference type="Pfam" id="PF02365">
    <property type="entry name" value="NAM"/>
    <property type="match status" value="1"/>
</dbReference>
<dbReference type="EMBL" id="CP136895">
    <property type="protein sequence ID" value="WOL10539.1"/>
    <property type="molecule type" value="Genomic_DNA"/>
</dbReference>
<sequence>MDDVSALNLEDANGMELSPGFRFHPTEKEIITRYLFPKVINNSFIARAVGEVDLNKFEPWDLPSDGLHISPSSANSFAQLLFQAIAVALAYVYGHHPKLNDCNAFRVLAATSFLDL</sequence>
<evidence type="ECO:0000256" key="3">
    <source>
        <dbReference type="ARBA" id="ARBA00023163"/>
    </source>
</evidence>
<dbReference type="Proteomes" id="UP001327560">
    <property type="component" value="Chromosome 6"/>
</dbReference>
<dbReference type="GO" id="GO:0006355">
    <property type="term" value="P:regulation of DNA-templated transcription"/>
    <property type="evidence" value="ECO:0007669"/>
    <property type="project" value="InterPro"/>
</dbReference>
<evidence type="ECO:0000313" key="8">
    <source>
        <dbReference type="Proteomes" id="UP001327560"/>
    </source>
</evidence>
<proteinExistence type="predicted"/>
<evidence type="ECO:0000259" key="5">
    <source>
        <dbReference type="PROSITE" id="PS51005"/>
    </source>
</evidence>
<protein>
    <recommendedName>
        <fullName evidence="5">NAC domain-containing protein</fullName>
    </recommendedName>
</protein>
<keyword evidence="1" id="KW-0805">Transcription regulation</keyword>
<keyword evidence="4" id="KW-0539">Nucleus</keyword>
<gene>
    <name evidence="6" type="ORF">Cni_G19297</name>
    <name evidence="7" type="ORF">Cni_G19298</name>
</gene>
<keyword evidence="3" id="KW-0804">Transcription</keyword>
<dbReference type="GO" id="GO:0005634">
    <property type="term" value="C:nucleus"/>
    <property type="evidence" value="ECO:0007669"/>
    <property type="project" value="UniProtKB-ARBA"/>
</dbReference>
<evidence type="ECO:0000313" key="6">
    <source>
        <dbReference type="EMBL" id="WOL10539.1"/>
    </source>
</evidence>
<dbReference type="InterPro" id="IPR003441">
    <property type="entry name" value="NAC-dom"/>
</dbReference>
<dbReference type="Gene3D" id="2.170.150.80">
    <property type="entry name" value="NAC domain"/>
    <property type="match status" value="1"/>
</dbReference>